<sequence>MSTLPVTILPIAATVQEVEEMQEVTKQAFGPDPLIDFCFNRPNIPRTPKEETTAKHLERMATPEFIYHKAIDASSPDGPMLGVAVWYIVENPYTTTQNIPWGDPTPEVHLECYDASLGALRRWRQKHFEEMGQPFVYMALLVIAPEVQRRGVGSALLREGLKEVDRRGWSAFIEASPYGLGLYKKFGWVETVKTTVNLKDFGGEDVECVTVGLVRPAGAKEVASK</sequence>
<dbReference type="InterPro" id="IPR052523">
    <property type="entry name" value="Trichothecene_AcTrans"/>
</dbReference>
<dbReference type="AlphaFoldDB" id="A0A2J6QUX1"/>
<name>A0A2J6QUX1_HYAVF</name>
<dbReference type="EMBL" id="KZ613969">
    <property type="protein sequence ID" value="PMD30060.1"/>
    <property type="molecule type" value="Genomic_DNA"/>
</dbReference>
<dbReference type="OrthoDB" id="2832510at2759"/>
<accession>A0A2J6QUX1</accession>
<evidence type="ECO:0000259" key="1">
    <source>
        <dbReference type="Pfam" id="PF13673"/>
    </source>
</evidence>
<keyword evidence="3" id="KW-1185">Reference proteome</keyword>
<protein>
    <recommendedName>
        <fullName evidence="1">N-acetyltransferase domain-containing protein</fullName>
    </recommendedName>
</protein>
<gene>
    <name evidence="2" type="ORF">L207DRAFT_520452</name>
</gene>
<dbReference type="PANTHER" id="PTHR42791:SF14">
    <property type="entry name" value="N-ACETYLTRANSFERASE DOMAIN-CONTAINING PROTEIN"/>
    <property type="match status" value="1"/>
</dbReference>
<dbReference type="Proteomes" id="UP000235786">
    <property type="component" value="Unassembled WGS sequence"/>
</dbReference>
<dbReference type="InterPro" id="IPR016181">
    <property type="entry name" value="Acyl_CoA_acyltransferase"/>
</dbReference>
<dbReference type="STRING" id="1149755.A0A2J6QUX1"/>
<dbReference type="GO" id="GO:0016747">
    <property type="term" value="F:acyltransferase activity, transferring groups other than amino-acyl groups"/>
    <property type="evidence" value="ECO:0007669"/>
    <property type="project" value="InterPro"/>
</dbReference>
<dbReference type="PANTHER" id="PTHR42791">
    <property type="entry name" value="GNAT FAMILY ACETYLTRANSFERASE"/>
    <property type="match status" value="1"/>
</dbReference>
<evidence type="ECO:0000313" key="2">
    <source>
        <dbReference type="EMBL" id="PMD30060.1"/>
    </source>
</evidence>
<reference evidence="2 3" key="1">
    <citation type="submission" date="2016-04" db="EMBL/GenBank/DDBJ databases">
        <title>A degradative enzymes factory behind the ericoid mycorrhizal symbiosis.</title>
        <authorList>
            <consortium name="DOE Joint Genome Institute"/>
            <person name="Martino E."/>
            <person name="Morin E."/>
            <person name="Grelet G."/>
            <person name="Kuo A."/>
            <person name="Kohler A."/>
            <person name="Daghino S."/>
            <person name="Barry K."/>
            <person name="Choi C."/>
            <person name="Cichocki N."/>
            <person name="Clum A."/>
            <person name="Copeland A."/>
            <person name="Hainaut M."/>
            <person name="Haridas S."/>
            <person name="Labutti K."/>
            <person name="Lindquist E."/>
            <person name="Lipzen A."/>
            <person name="Khouja H.-R."/>
            <person name="Murat C."/>
            <person name="Ohm R."/>
            <person name="Olson A."/>
            <person name="Spatafora J."/>
            <person name="Veneault-Fourrey C."/>
            <person name="Henrissat B."/>
            <person name="Grigoriev I."/>
            <person name="Martin F."/>
            <person name="Perotto S."/>
        </authorList>
    </citation>
    <scope>NUCLEOTIDE SEQUENCE [LARGE SCALE GENOMIC DNA]</scope>
    <source>
        <strain evidence="2 3">F</strain>
    </source>
</reference>
<dbReference type="SUPFAM" id="SSF55729">
    <property type="entry name" value="Acyl-CoA N-acyltransferases (Nat)"/>
    <property type="match status" value="1"/>
</dbReference>
<proteinExistence type="predicted"/>
<organism evidence="2 3">
    <name type="scientific">Hyaloscypha variabilis (strain UAMH 11265 / GT02V1 / F)</name>
    <name type="common">Meliniomyces variabilis</name>
    <dbReference type="NCBI Taxonomy" id="1149755"/>
    <lineage>
        <taxon>Eukaryota</taxon>
        <taxon>Fungi</taxon>
        <taxon>Dikarya</taxon>
        <taxon>Ascomycota</taxon>
        <taxon>Pezizomycotina</taxon>
        <taxon>Leotiomycetes</taxon>
        <taxon>Helotiales</taxon>
        <taxon>Hyaloscyphaceae</taxon>
        <taxon>Hyaloscypha</taxon>
        <taxon>Hyaloscypha variabilis</taxon>
    </lineage>
</organism>
<dbReference type="CDD" id="cd04301">
    <property type="entry name" value="NAT_SF"/>
    <property type="match status" value="1"/>
</dbReference>
<dbReference type="Pfam" id="PF13673">
    <property type="entry name" value="Acetyltransf_10"/>
    <property type="match status" value="1"/>
</dbReference>
<feature type="domain" description="N-acetyltransferase" evidence="1">
    <location>
        <begin position="137"/>
        <end position="195"/>
    </location>
</feature>
<dbReference type="Gene3D" id="3.40.630.30">
    <property type="match status" value="1"/>
</dbReference>
<evidence type="ECO:0000313" key="3">
    <source>
        <dbReference type="Proteomes" id="UP000235786"/>
    </source>
</evidence>
<dbReference type="InterPro" id="IPR000182">
    <property type="entry name" value="GNAT_dom"/>
</dbReference>